<dbReference type="EMBL" id="JACCCU010000001">
    <property type="protein sequence ID" value="NYF88907.1"/>
    <property type="molecule type" value="Genomic_DNA"/>
</dbReference>
<sequence length="192" mass="22438">MGGYGSGRTQRWGCTDDYVRLDVRWCKRQGYLRPGWSGMVHWSRRGERFASVNIQAVDGQITLRYRTRPRGEEWQHKHYSVVVEWTPCLFGGNRAWFRCPACNRRSAILYGATVFACRHCLQLSYESQREAPHFRALHKAQGIHEKLGGSGIVDDPVSKPKGMHWRTYYRHMDQMGEAESRAIPPWLFRHLN</sequence>
<reference evidence="1 2" key="1">
    <citation type="submission" date="2020-07" db="EMBL/GenBank/DDBJ databases">
        <title>Genomic Encyclopedia of Type Strains, Phase IV (KMG-V): Genome sequencing to study the core and pangenomes of soil and plant-associated prokaryotes.</title>
        <authorList>
            <person name="Whitman W."/>
        </authorList>
    </citation>
    <scope>NUCLEOTIDE SEQUENCE [LARGE SCALE GENOMIC DNA]</scope>
    <source>
        <strain evidence="1 2">M8UP22</strain>
    </source>
</reference>
<dbReference type="Proteomes" id="UP000564385">
    <property type="component" value="Unassembled WGS sequence"/>
</dbReference>
<accession>A0A852VBT0</accession>
<proteinExistence type="predicted"/>
<name>A0A852VBT0_9BACT</name>
<gene>
    <name evidence="1" type="ORF">HDF08_000974</name>
</gene>
<dbReference type="AlphaFoldDB" id="A0A852VBT0"/>
<comment type="caution">
    <text evidence="1">The sequence shown here is derived from an EMBL/GenBank/DDBJ whole genome shotgun (WGS) entry which is preliminary data.</text>
</comment>
<evidence type="ECO:0000313" key="1">
    <source>
        <dbReference type="EMBL" id="NYF88907.1"/>
    </source>
</evidence>
<organism evidence="1 2">
    <name type="scientific">Tunturiibacter lichenicola</name>
    <dbReference type="NCBI Taxonomy" id="2051959"/>
    <lineage>
        <taxon>Bacteria</taxon>
        <taxon>Pseudomonadati</taxon>
        <taxon>Acidobacteriota</taxon>
        <taxon>Terriglobia</taxon>
        <taxon>Terriglobales</taxon>
        <taxon>Acidobacteriaceae</taxon>
        <taxon>Tunturiibacter</taxon>
    </lineage>
</organism>
<evidence type="ECO:0000313" key="2">
    <source>
        <dbReference type="Proteomes" id="UP000564385"/>
    </source>
</evidence>
<protein>
    <submittedName>
        <fullName evidence="1">Uncharacterized protein</fullName>
    </submittedName>
</protein>